<comment type="caution">
    <text evidence="2">The sequence shown here is derived from an EMBL/GenBank/DDBJ whole genome shotgun (WGS) entry which is preliminary data.</text>
</comment>
<dbReference type="Pfam" id="PF18226">
    <property type="entry name" value="QslA"/>
    <property type="match status" value="1"/>
</dbReference>
<accession>A0ABY1BBJ0</accession>
<evidence type="ECO:0000313" key="3">
    <source>
        <dbReference type="Proteomes" id="UP000198512"/>
    </source>
</evidence>
<gene>
    <name evidence="2" type="ORF">SAMN05216600_10647</name>
</gene>
<protein>
    <recommendedName>
        <fullName evidence="1">LasR-specific antiactivator QslA domain-containing protein</fullName>
    </recommendedName>
</protein>
<dbReference type="EMBL" id="FOFP01000006">
    <property type="protein sequence ID" value="SEQ45599.1"/>
    <property type="molecule type" value="Genomic_DNA"/>
</dbReference>
<reference evidence="2 3" key="1">
    <citation type="submission" date="2016-10" db="EMBL/GenBank/DDBJ databases">
        <authorList>
            <person name="Varghese N."/>
            <person name="Submissions S."/>
        </authorList>
    </citation>
    <scope>NUCLEOTIDE SEQUENCE [LARGE SCALE GENOMIC DNA]</scope>
    <source>
        <strain evidence="2 3">CIP 109853</strain>
    </source>
</reference>
<sequence>MIDRYFAHLPAHDNHPGAAFSWSEDSQLNFTRGVEMAQAWLDDPNSGWLWTNLLLERQRLPPGPQRHAFELGFLSRIHQRLCSPLGGNHLARRTALRL</sequence>
<proteinExistence type="predicted"/>
<dbReference type="Proteomes" id="UP000198512">
    <property type="component" value="Unassembled WGS sequence"/>
</dbReference>
<keyword evidence="3" id="KW-1185">Reference proteome</keyword>
<evidence type="ECO:0000313" key="2">
    <source>
        <dbReference type="EMBL" id="SEQ45599.1"/>
    </source>
</evidence>
<dbReference type="RefSeq" id="WP_069521231.1">
    <property type="nucleotide sequence ID" value="NZ_FOFP01000006.1"/>
</dbReference>
<feature type="domain" description="LasR-specific antiactivator QslA" evidence="1">
    <location>
        <begin position="12"/>
        <end position="81"/>
    </location>
</feature>
<name>A0ABY1BBJ0_9PSED</name>
<evidence type="ECO:0000259" key="1">
    <source>
        <dbReference type="Pfam" id="PF18226"/>
    </source>
</evidence>
<organism evidence="2 3">
    <name type="scientific">Pseudomonas cuatrocienegasensis</name>
    <dbReference type="NCBI Taxonomy" id="543360"/>
    <lineage>
        <taxon>Bacteria</taxon>
        <taxon>Pseudomonadati</taxon>
        <taxon>Pseudomonadota</taxon>
        <taxon>Gammaproteobacteria</taxon>
        <taxon>Pseudomonadales</taxon>
        <taxon>Pseudomonadaceae</taxon>
        <taxon>Pseudomonas</taxon>
    </lineage>
</organism>
<dbReference type="InterPro" id="IPR040654">
    <property type="entry name" value="QslA"/>
</dbReference>